<dbReference type="GO" id="GO:0005737">
    <property type="term" value="C:cytoplasm"/>
    <property type="evidence" value="ECO:0007669"/>
    <property type="project" value="UniProtKB-SubCell"/>
</dbReference>
<dbReference type="AlphaFoldDB" id="A0A140L0Q8"/>
<dbReference type="FunCoup" id="A0A140L0Q8">
    <property type="interactions" value="308"/>
</dbReference>
<protein>
    <recommendedName>
        <fullName evidence="5">Segregation and condensation protein B</fullName>
    </recommendedName>
</protein>
<dbReference type="EMBL" id="LOED01000058">
    <property type="protein sequence ID" value="KXG74133.1"/>
    <property type="molecule type" value="Genomic_DNA"/>
</dbReference>
<proteinExistence type="inferred from homology"/>
<keyword evidence="1 5" id="KW-0963">Cytoplasm</keyword>
<dbReference type="OrthoDB" id="9806226at2"/>
<comment type="subunit">
    <text evidence="5">Homodimer. Homodimerization may be required to stabilize the binding of ScpA to the Smc head domains. Component of a cohesin-like complex composed of ScpA, ScpB and the Smc homodimer, in which ScpA and ScpB bind to the head domain of Smc. The presence of the three proteins is required for the association of the complex with DNA.</text>
</comment>
<gene>
    <name evidence="5 6" type="primary">scpB</name>
    <name evidence="6" type="ORF">AN618_24080</name>
</gene>
<dbReference type="PATRIC" id="fig|520764.3.peg.2591"/>
<comment type="subcellular location">
    <subcellularLocation>
        <location evidence="5">Cytoplasm</location>
    </subcellularLocation>
    <text evidence="5">Associated with two foci at the outer edges of the nucleoid region in young cells, and at four foci within both cell halves in older cells.</text>
</comment>
<accession>A0A140L0Q8</accession>
<evidence type="ECO:0000256" key="4">
    <source>
        <dbReference type="ARBA" id="ARBA00023306"/>
    </source>
</evidence>
<dbReference type="GO" id="GO:0051304">
    <property type="term" value="P:chromosome separation"/>
    <property type="evidence" value="ECO:0007669"/>
    <property type="project" value="InterPro"/>
</dbReference>
<dbReference type="PANTHER" id="PTHR34298">
    <property type="entry name" value="SEGREGATION AND CONDENSATION PROTEIN B"/>
    <property type="match status" value="1"/>
</dbReference>
<keyword evidence="2 5" id="KW-0132">Cell division</keyword>
<comment type="caution">
    <text evidence="6">The sequence shown here is derived from an EMBL/GenBank/DDBJ whole genome shotgun (WGS) entry which is preliminary data.</text>
</comment>
<evidence type="ECO:0000256" key="3">
    <source>
        <dbReference type="ARBA" id="ARBA00022829"/>
    </source>
</evidence>
<dbReference type="GO" id="GO:0006260">
    <property type="term" value="P:DNA replication"/>
    <property type="evidence" value="ECO:0007669"/>
    <property type="project" value="UniProtKB-UniRule"/>
</dbReference>
<reference evidence="6 7" key="1">
    <citation type="submission" date="2015-12" db="EMBL/GenBank/DDBJ databases">
        <title>Draft genome sequnece of Fervidicola ferrireducens strain Y170.</title>
        <authorList>
            <person name="Patel B.K."/>
        </authorList>
    </citation>
    <scope>NUCLEOTIDE SEQUENCE [LARGE SCALE GENOMIC DNA]</scope>
    <source>
        <strain evidence="6 7">Y170</strain>
    </source>
</reference>
<dbReference type="GO" id="GO:0051301">
    <property type="term" value="P:cell division"/>
    <property type="evidence" value="ECO:0007669"/>
    <property type="project" value="UniProtKB-KW"/>
</dbReference>
<comment type="similarity">
    <text evidence="5">Belongs to the ScpB family.</text>
</comment>
<dbReference type="InParanoid" id="A0A140L0Q8"/>
<dbReference type="HAMAP" id="MF_01804">
    <property type="entry name" value="ScpB"/>
    <property type="match status" value="1"/>
</dbReference>
<organism evidence="6 7">
    <name type="scientific">Fervidicola ferrireducens</name>
    <dbReference type="NCBI Taxonomy" id="520764"/>
    <lineage>
        <taxon>Bacteria</taxon>
        <taxon>Bacillati</taxon>
        <taxon>Bacillota</taxon>
        <taxon>Clostridia</taxon>
        <taxon>Thermosediminibacterales</taxon>
        <taxon>Thermosediminibacteraceae</taxon>
        <taxon>Fervidicola</taxon>
    </lineage>
</organism>
<dbReference type="Gene3D" id="1.10.10.10">
    <property type="entry name" value="Winged helix-like DNA-binding domain superfamily/Winged helix DNA-binding domain"/>
    <property type="match status" value="2"/>
</dbReference>
<name>A0A140L0Q8_9FIRM</name>
<dbReference type="InterPro" id="IPR005234">
    <property type="entry name" value="ScpB_csome_segregation"/>
</dbReference>
<evidence type="ECO:0000313" key="6">
    <source>
        <dbReference type="EMBL" id="KXG74133.1"/>
    </source>
</evidence>
<evidence type="ECO:0000256" key="1">
    <source>
        <dbReference type="ARBA" id="ARBA00022490"/>
    </source>
</evidence>
<comment type="function">
    <text evidence="5">Participates in chromosomal partition during cell division. May act via the formation of a condensin-like complex containing Smc and ScpA that pull DNA away from mid-cell into both cell halves.</text>
</comment>
<dbReference type="PANTHER" id="PTHR34298:SF2">
    <property type="entry name" value="SEGREGATION AND CONDENSATION PROTEIN B"/>
    <property type="match status" value="1"/>
</dbReference>
<dbReference type="PIRSF" id="PIRSF019345">
    <property type="entry name" value="ScpB"/>
    <property type="match status" value="1"/>
</dbReference>
<dbReference type="STRING" id="520764.AN618_24080"/>
<keyword evidence="3 5" id="KW-0159">Chromosome partition</keyword>
<dbReference type="SUPFAM" id="SSF46785">
    <property type="entry name" value="Winged helix' DNA-binding domain"/>
    <property type="match status" value="2"/>
</dbReference>
<dbReference type="Proteomes" id="UP000070427">
    <property type="component" value="Unassembled WGS sequence"/>
</dbReference>
<dbReference type="Pfam" id="PF04079">
    <property type="entry name" value="SMC_ScpB"/>
    <property type="match status" value="1"/>
</dbReference>
<evidence type="ECO:0000313" key="7">
    <source>
        <dbReference type="Proteomes" id="UP000070427"/>
    </source>
</evidence>
<dbReference type="InterPro" id="IPR036390">
    <property type="entry name" value="WH_DNA-bd_sf"/>
</dbReference>
<keyword evidence="4 5" id="KW-0131">Cell cycle</keyword>
<sequence>MDRDAAKGILEGILFAAGDPVELKDLAKVLEISEEEVLSLVNDMKQEYNSQNRGIMISEVGKKIRLTTKAEIYPYIEKLLKPQIRTQLSKAALETLAIIMFKQPVTKAEIESIRGVNVEKTLNSLMERNLICEVGRLDAPGRPILYGTTQECLEYFGLSSIEELSEIKLSE</sequence>
<keyword evidence="7" id="KW-1185">Reference proteome</keyword>
<dbReference type="NCBIfam" id="TIGR00281">
    <property type="entry name" value="SMC-Scp complex subunit ScpB"/>
    <property type="match status" value="1"/>
</dbReference>
<dbReference type="RefSeq" id="WP_066355509.1">
    <property type="nucleotide sequence ID" value="NZ_LOED01000058.1"/>
</dbReference>
<evidence type="ECO:0000256" key="2">
    <source>
        <dbReference type="ARBA" id="ARBA00022618"/>
    </source>
</evidence>
<evidence type="ECO:0000256" key="5">
    <source>
        <dbReference type="HAMAP-Rule" id="MF_01804"/>
    </source>
</evidence>
<dbReference type="InterPro" id="IPR036388">
    <property type="entry name" value="WH-like_DNA-bd_sf"/>
</dbReference>